<evidence type="ECO:0000313" key="2">
    <source>
        <dbReference type="Proteomes" id="UP000677054"/>
    </source>
</evidence>
<keyword evidence="2" id="KW-1185">Reference proteome</keyword>
<evidence type="ECO:0000313" key="1">
    <source>
        <dbReference type="EMBL" id="CAD7243255.1"/>
    </source>
</evidence>
<proteinExistence type="predicted"/>
<accession>A0A7R8X5I9</accession>
<name>A0A7R8X5I9_9CRUS</name>
<sequence>MAFVAALETKRGDVLDAGLGMTNKKGGCNNDFVAFDSPSQIRFKMAHTTDTARLSPIHSLYLYITVWVYKEFDVIKIRKDSARVLHSNITASAQ</sequence>
<dbReference type="AlphaFoldDB" id="A0A7R8X5I9"/>
<gene>
    <name evidence="1" type="ORF">DSTB1V02_LOCUS3183</name>
</gene>
<organism evidence="1">
    <name type="scientific">Darwinula stevensoni</name>
    <dbReference type="NCBI Taxonomy" id="69355"/>
    <lineage>
        <taxon>Eukaryota</taxon>
        <taxon>Metazoa</taxon>
        <taxon>Ecdysozoa</taxon>
        <taxon>Arthropoda</taxon>
        <taxon>Crustacea</taxon>
        <taxon>Oligostraca</taxon>
        <taxon>Ostracoda</taxon>
        <taxon>Podocopa</taxon>
        <taxon>Podocopida</taxon>
        <taxon>Darwinulocopina</taxon>
        <taxon>Darwinuloidea</taxon>
        <taxon>Darwinulidae</taxon>
        <taxon>Darwinula</taxon>
    </lineage>
</organism>
<reference evidence="1" key="1">
    <citation type="submission" date="2020-11" db="EMBL/GenBank/DDBJ databases">
        <authorList>
            <person name="Tran Van P."/>
        </authorList>
    </citation>
    <scope>NUCLEOTIDE SEQUENCE</scope>
</reference>
<dbReference type="EMBL" id="LR899910">
    <property type="protein sequence ID" value="CAD7243255.1"/>
    <property type="molecule type" value="Genomic_DNA"/>
</dbReference>
<dbReference type="EMBL" id="CAJPEV010000393">
    <property type="protein sequence ID" value="CAG0884827.1"/>
    <property type="molecule type" value="Genomic_DNA"/>
</dbReference>
<dbReference type="Proteomes" id="UP000677054">
    <property type="component" value="Unassembled WGS sequence"/>
</dbReference>
<protein>
    <submittedName>
        <fullName evidence="1">Uncharacterized protein</fullName>
    </submittedName>
</protein>